<dbReference type="OrthoDB" id="6247559at2759"/>
<reference evidence="3" key="1">
    <citation type="submission" date="2016-06" db="UniProtKB">
        <authorList>
            <consortium name="WormBaseParasite"/>
        </authorList>
    </citation>
    <scope>IDENTIFICATION</scope>
</reference>
<sequence>MKDPWPDAFEDGDSRTFLEELEQVAELAKLRSDRSKLTALRALLKGRAQAVLDTMRRDPGKMEWTAAKDALLAGFDTPGDRQQALQSFRTVQLGVGEGLM</sequence>
<dbReference type="AlphaFoldDB" id="A0A183AC55"/>
<evidence type="ECO:0000313" key="3">
    <source>
        <dbReference type="WBParaSite" id="ECPE_0000455201-mRNA-1"/>
    </source>
</evidence>
<dbReference type="WBParaSite" id="ECPE_0000455201-mRNA-1">
    <property type="protein sequence ID" value="ECPE_0000455201-mRNA-1"/>
    <property type="gene ID" value="ECPE_0000455201"/>
</dbReference>
<name>A0A183AC55_9TREM</name>
<proteinExistence type="predicted"/>
<evidence type="ECO:0000313" key="1">
    <source>
        <dbReference type="EMBL" id="VDP72926.1"/>
    </source>
</evidence>
<protein>
    <submittedName>
        <fullName evidence="3">CHAD domain-containing protein</fullName>
    </submittedName>
</protein>
<dbReference type="EMBL" id="UZAN01041403">
    <property type="protein sequence ID" value="VDP72926.1"/>
    <property type="molecule type" value="Genomic_DNA"/>
</dbReference>
<organism evidence="3">
    <name type="scientific">Echinostoma caproni</name>
    <dbReference type="NCBI Taxonomy" id="27848"/>
    <lineage>
        <taxon>Eukaryota</taxon>
        <taxon>Metazoa</taxon>
        <taxon>Spiralia</taxon>
        <taxon>Lophotrochozoa</taxon>
        <taxon>Platyhelminthes</taxon>
        <taxon>Trematoda</taxon>
        <taxon>Digenea</taxon>
        <taxon>Plagiorchiida</taxon>
        <taxon>Echinostomata</taxon>
        <taxon>Echinostomatoidea</taxon>
        <taxon>Echinostomatidae</taxon>
        <taxon>Echinostoma</taxon>
    </lineage>
</organism>
<evidence type="ECO:0000313" key="2">
    <source>
        <dbReference type="Proteomes" id="UP000272942"/>
    </source>
</evidence>
<reference evidence="1 2" key="2">
    <citation type="submission" date="2018-11" db="EMBL/GenBank/DDBJ databases">
        <authorList>
            <consortium name="Pathogen Informatics"/>
        </authorList>
    </citation>
    <scope>NUCLEOTIDE SEQUENCE [LARGE SCALE GENOMIC DNA]</scope>
    <source>
        <strain evidence="1 2">Egypt</strain>
    </source>
</reference>
<gene>
    <name evidence="1" type="ORF">ECPE_LOCUS4540</name>
</gene>
<dbReference type="Proteomes" id="UP000272942">
    <property type="component" value="Unassembled WGS sequence"/>
</dbReference>
<keyword evidence="2" id="KW-1185">Reference proteome</keyword>
<accession>A0A183AC55</accession>